<keyword evidence="6" id="KW-0503">Monooxygenase</keyword>
<dbReference type="Proteomes" id="UP000305681">
    <property type="component" value="Unassembled WGS sequence"/>
</dbReference>
<evidence type="ECO:0000256" key="2">
    <source>
        <dbReference type="ARBA" id="ARBA00022630"/>
    </source>
</evidence>
<evidence type="ECO:0000313" key="7">
    <source>
        <dbReference type="Proteomes" id="UP000305681"/>
    </source>
</evidence>
<dbReference type="RefSeq" id="WP_139091915.1">
    <property type="nucleotide sequence ID" value="NZ_VDGE01000009.1"/>
</dbReference>
<protein>
    <submittedName>
        <fullName evidence="6">2,4-dichlorophenol 6-monooxygenase</fullName>
    </submittedName>
</protein>
<keyword evidence="3" id="KW-0274">FAD</keyword>
<organism evidence="6 7">
    <name type="scientific">Janthinobacterium lividum</name>
    <dbReference type="NCBI Taxonomy" id="29581"/>
    <lineage>
        <taxon>Bacteria</taxon>
        <taxon>Pseudomonadati</taxon>
        <taxon>Pseudomonadota</taxon>
        <taxon>Betaproteobacteria</taxon>
        <taxon>Burkholderiales</taxon>
        <taxon>Oxalobacteraceae</taxon>
        <taxon>Janthinobacterium</taxon>
    </lineage>
</organism>
<dbReference type="AlphaFoldDB" id="A0A5C4NKV9"/>
<dbReference type="PANTHER" id="PTHR43004:SF19">
    <property type="entry name" value="BINDING MONOOXYGENASE, PUTATIVE (JCVI)-RELATED"/>
    <property type="match status" value="1"/>
</dbReference>
<dbReference type="Pfam" id="PF01494">
    <property type="entry name" value="FAD_binding_3"/>
    <property type="match status" value="1"/>
</dbReference>
<dbReference type="Gene3D" id="3.30.9.10">
    <property type="entry name" value="D-Amino Acid Oxidase, subunit A, domain 2"/>
    <property type="match status" value="1"/>
</dbReference>
<name>A0A5C4NKV9_9BURK</name>
<evidence type="ECO:0000259" key="5">
    <source>
        <dbReference type="Pfam" id="PF01494"/>
    </source>
</evidence>
<keyword evidence="4" id="KW-0812">Transmembrane</keyword>
<evidence type="ECO:0000256" key="1">
    <source>
        <dbReference type="ARBA" id="ARBA00001974"/>
    </source>
</evidence>
<dbReference type="InterPro" id="IPR036188">
    <property type="entry name" value="FAD/NAD-bd_sf"/>
</dbReference>
<proteinExistence type="predicted"/>
<dbReference type="EMBL" id="VDGE01000009">
    <property type="protein sequence ID" value="TNC75173.1"/>
    <property type="molecule type" value="Genomic_DNA"/>
</dbReference>
<gene>
    <name evidence="6" type="ORF">FHI69_21155</name>
</gene>
<dbReference type="GO" id="GO:0016709">
    <property type="term" value="F:oxidoreductase activity, acting on paired donors, with incorporation or reduction of molecular oxygen, NAD(P)H as one donor, and incorporation of one atom of oxygen"/>
    <property type="evidence" value="ECO:0007669"/>
    <property type="project" value="UniProtKB-ARBA"/>
</dbReference>
<evidence type="ECO:0000313" key="6">
    <source>
        <dbReference type="EMBL" id="TNC75173.1"/>
    </source>
</evidence>
<dbReference type="InterPro" id="IPR050641">
    <property type="entry name" value="RIFMO-like"/>
</dbReference>
<dbReference type="PRINTS" id="PR00420">
    <property type="entry name" value="RNGMNOXGNASE"/>
</dbReference>
<keyword evidence="4" id="KW-1133">Transmembrane helix</keyword>
<dbReference type="Gene3D" id="3.50.50.60">
    <property type="entry name" value="FAD/NAD(P)-binding domain"/>
    <property type="match status" value="1"/>
</dbReference>
<comment type="cofactor">
    <cofactor evidence="1">
        <name>FAD</name>
        <dbReference type="ChEBI" id="CHEBI:57692"/>
    </cofactor>
</comment>
<dbReference type="Pfam" id="PF21274">
    <property type="entry name" value="Rng_hyd_C"/>
    <property type="match status" value="1"/>
</dbReference>
<dbReference type="SUPFAM" id="SSF51905">
    <property type="entry name" value="FAD/NAD(P)-binding domain"/>
    <property type="match status" value="1"/>
</dbReference>
<evidence type="ECO:0000256" key="3">
    <source>
        <dbReference type="ARBA" id="ARBA00022827"/>
    </source>
</evidence>
<dbReference type="GO" id="GO:0071949">
    <property type="term" value="F:FAD binding"/>
    <property type="evidence" value="ECO:0007669"/>
    <property type="project" value="InterPro"/>
</dbReference>
<feature type="domain" description="FAD-binding" evidence="5">
    <location>
        <begin position="8"/>
        <end position="350"/>
    </location>
</feature>
<dbReference type="InterPro" id="IPR002938">
    <property type="entry name" value="FAD-bd"/>
</dbReference>
<dbReference type="PANTHER" id="PTHR43004">
    <property type="entry name" value="TRK SYSTEM POTASSIUM UPTAKE PROTEIN"/>
    <property type="match status" value="1"/>
</dbReference>
<reference evidence="6 7" key="1">
    <citation type="submission" date="2019-06" db="EMBL/GenBank/DDBJ databases">
        <title>Genome sequence of Janthinobacterium lividum UCD_MED1.</title>
        <authorList>
            <person name="De Leon M.E."/>
            <person name="Jospin G."/>
        </authorList>
    </citation>
    <scope>NUCLEOTIDE SEQUENCE [LARGE SCALE GENOMIC DNA]</scope>
    <source>
        <strain evidence="6 7">UCD_MED1</strain>
    </source>
</reference>
<dbReference type="Gene3D" id="3.40.30.120">
    <property type="match status" value="1"/>
</dbReference>
<comment type="caution">
    <text evidence="6">The sequence shown here is derived from an EMBL/GenBank/DDBJ whole genome shotgun (WGS) entry which is preliminary data.</text>
</comment>
<keyword evidence="4" id="KW-0472">Membrane</keyword>
<accession>A0A5C4NKV9</accession>
<evidence type="ECO:0000256" key="4">
    <source>
        <dbReference type="SAM" id="Phobius"/>
    </source>
</evidence>
<keyword evidence="6" id="KW-0560">Oxidoreductase</keyword>
<sequence length="518" mass="56277">MNPASIHTPVLIIGGSLVGLSASLFLAWRGVPHILVEKHHGSAAHPRATGFTEHTLEFFRAAGIAERIPQVPPGATVRRARVESLAGQHYEELPWTPGQPEERDGKASPMAGAAIAQDLLEPILREAARARGADLRTGVELLSVQQDAQRVTAQLRQRDTGACYAVTADYLIAADGAASPIREQLGIARQGAGPLRVLRSVLFRCAEADAFLEQGIRQFDIDQPGFKGFLGTYSDGRWFLMFEEQSESTDAQLRALVRQALGKDMAFELITTGRWELAGLIADRFSEGRIFLAGDAAHQLPPTRGGYGANTGIDDAYNLAWKLQRVLRRQSRPALLDTYTDERRPIAWLRHQQTFARPDYAKWVGDGYQNAPLYGNLAMELGQLTRSSAILGADAALPPAAHPRDWAGQPGTRAPHVWVRHRGNSISSIDLLTEDFVLLTADPRWSAAAAHLSLKTLLAGADVVFPADQAFNDTFGTGDDGAVIVRPDGIIAWRSAPAAMPDAMLLRAVMEKIALPHG</sequence>
<feature type="transmembrane region" description="Helical" evidence="4">
    <location>
        <begin position="6"/>
        <end position="28"/>
    </location>
</feature>
<keyword evidence="2" id="KW-0285">Flavoprotein</keyword>